<dbReference type="KEGG" id="cyn:Cyan7425_4842"/>
<dbReference type="STRING" id="395961.Cyan7425_4842"/>
<evidence type="ECO:0000256" key="2">
    <source>
        <dbReference type="SAM" id="SignalP"/>
    </source>
</evidence>
<dbReference type="eggNOG" id="COG0508">
    <property type="taxonomic scope" value="Bacteria"/>
</dbReference>
<feature type="compositionally biased region" description="Low complexity" evidence="1">
    <location>
        <begin position="262"/>
        <end position="281"/>
    </location>
</feature>
<gene>
    <name evidence="3" type="ordered locus">Cyan7425_4842</name>
</gene>
<proteinExistence type="predicted"/>
<dbReference type="HOGENOM" id="CLU_968806_0_0_3"/>
<organism evidence="3">
    <name type="scientific">Cyanothece sp. (strain PCC 7425 / ATCC 29141)</name>
    <dbReference type="NCBI Taxonomy" id="395961"/>
    <lineage>
        <taxon>Bacteria</taxon>
        <taxon>Bacillati</taxon>
        <taxon>Cyanobacteriota</taxon>
        <taxon>Cyanophyceae</taxon>
        <taxon>Gomontiellales</taxon>
        <taxon>Cyanothecaceae</taxon>
        <taxon>Cyanothece</taxon>
    </lineage>
</organism>
<feature type="signal peptide" evidence="2">
    <location>
        <begin position="1"/>
        <end position="27"/>
    </location>
</feature>
<reference evidence="3" key="1">
    <citation type="submission" date="2009-01" db="EMBL/GenBank/DDBJ databases">
        <title>Complete sequence of chromosome Cyanothece sp. PCC 7425.</title>
        <authorList>
            <consortium name="US DOE Joint Genome Institute"/>
            <person name="Lucas S."/>
            <person name="Copeland A."/>
            <person name="Lapidus A."/>
            <person name="Glavina del Rio T."/>
            <person name="Dalin E."/>
            <person name="Tice H."/>
            <person name="Bruce D."/>
            <person name="Goodwin L."/>
            <person name="Pitluck S."/>
            <person name="Sims D."/>
            <person name="Meineke L."/>
            <person name="Brettin T."/>
            <person name="Detter J.C."/>
            <person name="Han C."/>
            <person name="Larimer F."/>
            <person name="Land M."/>
            <person name="Hauser L."/>
            <person name="Kyrpides N."/>
            <person name="Ovchinnikova G."/>
            <person name="Liberton M."/>
            <person name="Stoeckel J."/>
            <person name="Banerjee A."/>
            <person name="Singh A."/>
            <person name="Page L."/>
            <person name="Sato H."/>
            <person name="Zhao L."/>
            <person name="Sherman L."/>
            <person name="Pakrasi H."/>
            <person name="Richardson P."/>
        </authorList>
    </citation>
    <scope>NUCLEOTIDE SEQUENCE</scope>
    <source>
        <strain evidence="3">PCC 7425</strain>
    </source>
</reference>
<evidence type="ECO:0000313" key="3">
    <source>
        <dbReference type="EMBL" id="ACL47145.1"/>
    </source>
</evidence>
<feature type="chain" id="PRO_5002873314" description="DUF3747 domain-containing protein" evidence="2">
    <location>
        <begin position="28"/>
        <end position="287"/>
    </location>
</feature>
<feature type="compositionally biased region" description="Low complexity" evidence="1">
    <location>
        <begin position="46"/>
        <end position="55"/>
    </location>
</feature>
<dbReference type="AlphaFoldDB" id="B8HMD8"/>
<keyword evidence="2" id="KW-0732">Signal</keyword>
<dbReference type="EMBL" id="CP001344">
    <property type="protein sequence ID" value="ACL47145.1"/>
    <property type="molecule type" value="Genomic_DNA"/>
</dbReference>
<sequence length="287" mass="30268">MQPSVQVGLAALAIVMVNGGSFSFALAQNQPATKPAPSQPAPSQPAPSQSASGQPLPAPASLPLPAPASQPLPANQPLPAPSVIKFSHEEVDQSRYVALAMPLASGRYKLLVLHQISNARPCWSESGSNPVMIDPLLVNFDFTGICGRSTDSNGYSIRVAGEDLVMRYSLTIEARNGELMLIGRGRESSTPEMVIGRTYGQATGFQKFILEPGWRLTRRSFNGKTLGHVYFTNDSYSAAINPPSANLTPSPAIDQPLNSPVTPLGAPTPATPATSTMAIPARKTVTP</sequence>
<protein>
    <recommendedName>
        <fullName evidence="4">DUF3747 domain-containing protein</fullName>
    </recommendedName>
</protein>
<dbReference type="InterPro" id="IPR022222">
    <property type="entry name" value="DUF3747"/>
</dbReference>
<dbReference type="Pfam" id="PF12565">
    <property type="entry name" value="DUF3747"/>
    <property type="match status" value="1"/>
</dbReference>
<accession>B8HMD8</accession>
<feature type="region of interest" description="Disordered" evidence="1">
    <location>
        <begin position="247"/>
        <end position="287"/>
    </location>
</feature>
<feature type="compositionally biased region" description="Pro residues" evidence="1">
    <location>
        <begin position="56"/>
        <end position="75"/>
    </location>
</feature>
<name>B8HMD8_CYAP4</name>
<feature type="region of interest" description="Disordered" evidence="1">
    <location>
        <begin position="28"/>
        <end position="75"/>
    </location>
</feature>
<evidence type="ECO:0000256" key="1">
    <source>
        <dbReference type="SAM" id="MobiDB-lite"/>
    </source>
</evidence>
<evidence type="ECO:0008006" key="4">
    <source>
        <dbReference type="Google" id="ProtNLM"/>
    </source>
</evidence>